<evidence type="ECO:0000313" key="1">
    <source>
        <dbReference type="EMBL" id="TGY00346.1"/>
    </source>
</evidence>
<reference evidence="1" key="1">
    <citation type="submission" date="2019-04" db="EMBL/GenBank/DDBJ databases">
        <title>Microbes associate with the intestines of laboratory mice.</title>
        <authorList>
            <person name="Navarre W."/>
            <person name="Wong E."/>
            <person name="Huang K."/>
            <person name="Tropini C."/>
            <person name="Ng K."/>
            <person name="Yu B."/>
        </authorList>
    </citation>
    <scope>NUCLEOTIDE SEQUENCE</scope>
    <source>
        <strain evidence="1">NM72_1-8</strain>
    </source>
</reference>
<dbReference type="EMBL" id="SRZB01000002">
    <property type="protein sequence ID" value="TGY00346.1"/>
    <property type="molecule type" value="Genomic_DNA"/>
</dbReference>
<keyword evidence="2" id="KW-1185">Reference proteome</keyword>
<evidence type="ECO:0000313" key="2">
    <source>
        <dbReference type="Proteomes" id="UP000307720"/>
    </source>
</evidence>
<name>A0AC61R240_9FIRM</name>
<sequence length="154" mass="17815">MKNDYYDVAINDLLYLQVTLNTPYYNNIAVNAQQVAEKMLKSVAERVCVGVEKLMHTHNLRALYTEIHKIEPDFILDKGSLSMLKDLYFDAKYPGDNFVTVTREECDECLEIMYAVIDAVHSLRAKYNLPCQEVEERYICQSTYLDEQQKTGGL</sequence>
<accession>A0AC61R240</accession>
<organism evidence="1 2">
    <name type="scientific">Hominisplanchenecus murintestinalis</name>
    <dbReference type="NCBI Taxonomy" id="2941517"/>
    <lineage>
        <taxon>Bacteria</taxon>
        <taxon>Bacillati</taxon>
        <taxon>Bacillota</taxon>
        <taxon>Clostridia</taxon>
        <taxon>Lachnospirales</taxon>
        <taxon>Lachnospiraceae</taxon>
        <taxon>Hominisplanchenecus</taxon>
    </lineage>
</organism>
<dbReference type="Proteomes" id="UP000307720">
    <property type="component" value="Unassembled WGS sequence"/>
</dbReference>
<proteinExistence type="predicted"/>
<gene>
    <name evidence="1" type="ORF">E5357_02250</name>
</gene>
<comment type="caution">
    <text evidence="1">The sequence shown here is derived from an EMBL/GenBank/DDBJ whole genome shotgun (WGS) entry which is preliminary data.</text>
</comment>
<protein>
    <submittedName>
        <fullName evidence="1">HEPN domain-containing protein</fullName>
    </submittedName>
</protein>